<evidence type="ECO:0000256" key="1">
    <source>
        <dbReference type="SAM" id="Phobius"/>
    </source>
</evidence>
<name>A0A0D7B1Q9_9AGAR</name>
<keyword evidence="1" id="KW-1133">Transmembrane helix</keyword>
<dbReference type="EMBL" id="KN880695">
    <property type="protein sequence ID" value="KIY63446.1"/>
    <property type="molecule type" value="Genomic_DNA"/>
</dbReference>
<keyword evidence="3" id="KW-1185">Reference proteome</keyword>
<gene>
    <name evidence="2" type="ORF">CYLTODRAFT_426094</name>
</gene>
<keyword evidence="1" id="KW-0812">Transmembrane</keyword>
<dbReference type="AlphaFoldDB" id="A0A0D7B1Q9"/>
<protein>
    <submittedName>
        <fullName evidence="2">Uncharacterized protein</fullName>
    </submittedName>
</protein>
<proteinExistence type="predicted"/>
<keyword evidence="1" id="KW-0472">Membrane</keyword>
<feature type="transmembrane region" description="Helical" evidence="1">
    <location>
        <begin position="12"/>
        <end position="30"/>
    </location>
</feature>
<dbReference type="Proteomes" id="UP000054007">
    <property type="component" value="Unassembled WGS sequence"/>
</dbReference>
<reference evidence="2 3" key="1">
    <citation type="journal article" date="2015" name="Fungal Genet. Biol.">
        <title>Evolution of novel wood decay mechanisms in Agaricales revealed by the genome sequences of Fistulina hepatica and Cylindrobasidium torrendii.</title>
        <authorList>
            <person name="Floudas D."/>
            <person name="Held B.W."/>
            <person name="Riley R."/>
            <person name="Nagy L.G."/>
            <person name="Koehler G."/>
            <person name="Ransdell A.S."/>
            <person name="Younus H."/>
            <person name="Chow J."/>
            <person name="Chiniquy J."/>
            <person name="Lipzen A."/>
            <person name="Tritt A."/>
            <person name="Sun H."/>
            <person name="Haridas S."/>
            <person name="LaButti K."/>
            <person name="Ohm R.A."/>
            <person name="Kues U."/>
            <person name="Blanchette R.A."/>
            <person name="Grigoriev I.V."/>
            <person name="Minto R.E."/>
            <person name="Hibbett D.S."/>
        </authorList>
    </citation>
    <scope>NUCLEOTIDE SEQUENCE [LARGE SCALE GENOMIC DNA]</scope>
    <source>
        <strain evidence="2 3">FP15055 ss-10</strain>
    </source>
</reference>
<evidence type="ECO:0000313" key="3">
    <source>
        <dbReference type="Proteomes" id="UP000054007"/>
    </source>
</evidence>
<feature type="transmembrane region" description="Helical" evidence="1">
    <location>
        <begin position="36"/>
        <end position="55"/>
    </location>
</feature>
<sequence>MRDLIMNAQDWAAFFWYLAVCTVFVTVVYPRFALPLARASFVVVDFVCSTLEFYLHAAISVR</sequence>
<organism evidence="2 3">
    <name type="scientific">Cylindrobasidium torrendii FP15055 ss-10</name>
    <dbReference type="NCBI Taxonomy" id="1314674"/>
    <lineage>
        <taxon>Eukaryota</taxon>
        <taxon>Fungi</taxon>
        <taxon>Dikarya</taxon>
        <taxon>Basidiomycota</taxon>
        <taxon>Agaricomycotina</taxon>
        <taxon>Agaricomycetes</taxon>
        <taxon>Agaricomycetidae</taxon>
        <taxon>Agaricales</taxon>
        <taxon>Marasmiineae</taxon>
        <taxon>Physalacriaceae</taxon>
        <taxon>Cylindrobasidium</taxon>
    </lineage>
</organism>
<accession>A0A0D7B1Q9</accession>
<evidence type="ECO:0000313" key="2">
    <source>
        <dbReference type="EMBL" id="KIY63446.1"/>
    </source>
</evidence>